<evidence type="ECO:0000313" key="1">
    <source>
        <dbReference type="EMBL" id="ETR69736.1"/>
    </source>
</evidence>
<protein>
    <submittedName>
        <fullName evidence="1">Uncharacterized protein</fullName>
    </submittedName>
</protein>
<proteinExistence type="predicted"/>
<dbReference type="AlphaFoldDB" id="A0A1V1P4Q3"/>
<evidence type="ECO:0000313" key="2">
    <source>
        <dbReference type="Proteomes" id="UP000189670"/>
    </source>
</evidence>
<sequence length="229" mass="26758">MNFIKHLIDPHRLLLVWQDTKTGQGKELVIGEIKKTSDGNAEFKYLINPNQCGEFTKYAIKPYPAFPDFEKTYQHNVLDTFSMRLPPRKRNDFNQFLESIRIQPDTQLSDFALLGYSRATLPGDNFSIFHPFEHVNEPFEFITEINYLDNNGYAIADIEIGKEISFQYGLDSIEVEYNRHTIGYIKKVYLSLFNRIKGKNIKGFIEKKNDMRSRVFIFVAVLDLTIDRP</sequence>
<gene>
    <name evidence="1" type="ORF">OMM_03737</name>
</gene>
<accession>A0A1V1P4Q3</accession>
<dbReference type="EMBL" id="ATBP01000573">
    <property type="protein sequence ID" value="ETR69736.1"/>
    <property type="molecule type" value="Genomic_DNA"/>
</dbReference>
<organism evidence="1 2">
    <name type="scientific">Candidatus Magnetoglobus multicellularis str. Araruama</name>
    <dbReference type="NCBI Taxonomy" id="890399"/>
    <lineage>
        <taxon>Bacteria</taxon>
        <taxon>Pseudomonadati</taxon>
        <taxon>Thermodesulfobacteriota</taxon>
        <taxon>Desulfobacteria</taxon>
        <taxon>Desulfobacterales</taxon>
        <taxon>Desulfobacteraceae</taxon>
        <taxon>Candidatus Magnetoglobus</taxon>
    </lineage>
</organism>
<name>A0A1V1P4Q3_9BACT</name>
<reference evidence="2" key="1">
    <citation type="submission" date="2012-11" db="EMBL/GenBank/DDBJ databases">
        <authorList>
            <person name="Lucero-Rivera Y.E."/>
            <person name="Tovar-Ramirez D."/>
        </authorList>
    </citation>
    <scope>NUCLEOTIDE SEQUENCE [LARGE SCALE GENOMIC DNA]</scope>
    <source>
        <strain evidence="2">Araruama</strain>
    </source>
</reference>
<comment type="caution">
    <text evidence="1">The sequence shown here is derived from an EMBL/GenBank/DDBJ whole genome shotgun (WGS) entry which is preliminary data.</text>
</comment>
<dbReference type="Proteomes" id="UP000189670">
    <property type="component" value="Unassembled WGS sequence"/>
</dbReference>